<dbReference type="NCBIfam" id="TIGR04127">
    <property type="entry name" value="flavo_near_exo"/>
    <property type="match status" value="1"/>
</dbReference>
<organism evidence="2 3">
    <name type="scientific">Dokdonia sinensis</name>
    <dbReference type="NCBI Taxonomy" id="2479847"/>
    <lineage>
        <taxon>Bacteria</taxon>
        <taxon>Pseudomonadati</taxon>
        <taxon>Bacteroidota</taxon>
        <taxon>Flavobacteriia</taxon>
        <taxon>Flavobacteriales</taxon>
        <taxon>Flavobacteriaceae</taxon>
        <taxon>Dokdonia</taxon>
    </lineage>
</organism>
<accession>A0A3M0GGV5</accession>
<dbReference type="EMBL" id="REFV01000016">
    <property type="protein sequence ID" value="RMB56556.1"/>
    <property type="molecule type" value="Genomic_DNA"/>
</dbReference>
<keyword evidence="1" id="KW-0472">Membrane</keyword>
<proteinExistence type="predicted"/>
<dbReference type="OrthoDB" id="982493at2"/>
<feature type="transmembrane region" description="Helical" evidence="1">
    <location>
        <begin position="53"/>
        <end position="74"/>
    </location>
</feature>
<evidence type="ECO:0000313" key="3">
    <source>
        <dbReference type="Proteomes" id="UP000281985"/>
    </source>
</evidence>
<sequence length="144" mass="17241">MHKWLRYGMIFLCLVGFVFVRFRESALFYDPLIIFFKTDYQAQPLPEMETLKYLLNIALRFMIHMMLSLAILWLVFQEVGIVRFSLILYVAIFTVLLTVLTIMINNAGAESYRSLFYVRRFLIQPILIFILIPAFYYYRKANRP</sequence>
<reference evidence="2 3" key="1">
    <citation type="submission" date="2018-10" db="EMBL/GenBank/DDBJ databases">
        <title>Dokdonia luteus sp. nov., isolated from sea water.</title>
        <authorList>
            <person name="Zhou L.Y."/>
            <person name="Du Z.J."/>
        </authorList>
    </citation>
    <scope>NUCLEOTIDE SEQUENCE [LARGE SCALE GENOMIC DNA]</scope>
    <source>
        <strain evidence="2 3">SH27</strain>
    </source>
</reference>
<dbReference type="AlphaFoldDB" id="A0A3M0GGV5"/>
<keyword evidence="1" id="KW-0812">Transmembrane</keyword>
<dbReference type="InterPro" id="IPR026414">
    <property type="entry name" value="ExosoTase_F-assoc_memb"/>
</dbReference>
<feature type="transmembrane region" description="Helical" evidence="1">
    <location>
        <begin position="86"/>
        <end position="104"/>
    </location>
</feature>
<feature type="transmembrane region" description="Helical" evidence="1">
    <location>
        <begin position="116"/>
        <end position="138"/>
    </location>
</feature>
<evidence type="ECO:0000313" key="2">
    <source>
        <dbReference type="EMBL" id="RMB56556.1"/>
    </source>
</evidence>
<protein>
    <submittedName>
        <fullName evidence="2">Exosortase F system-associated protein</fullName>
    </submittedName>
</protein>
<keyword evidence="1" id="KW-1133">Transmembrane helix</keyword>
<evidence type="ECO:0000256" key="1">
    <source>
        <dbReference type="SAM" id="Phobius"/>
    </source>
</evidence>
<dbReference type="RefSeq" id="WP_121918368.1">
    <property type="nucleotide sequence ID" value="NZ_REFV01000016.1"/>
</dbReference>
<name>A0A3M0GGV5_9FLAO</name>
<gene>
    <name evidence="2" type="ORF">EAX61_14195</name>
</gene>
<comment type="caution">
    <text evidence="2">The sequence shown here is derived from an EMBL/GenBank/DDBJ whole genome shotgun (WGS) entry which is preliminary data.</text>
</comment>
<dbReference type="Proteomes" id="UP000281985">
    <property type="component" value="Unassembled WGS sequence"/>
</dbReference>
<keyword evidence="3" id="KW-1185">Reference proteome</keyword>